<evidence type="ECO:0000256" key="18">
    <source>
        <dbReference type="SAM" id="Phobius"/>
    </source>
</evidence>
<dbReference type="NCBIfam" id="TIGR00229">
    <property type="entry name" value="sensory_box"/>
    <property type="match status" value="1"/>
</dbReference>
<evidence type="ECO:0000313" key="21">
    <source>
        <dbReference type="Proteomes" id="UP000332515"/>
    </source>
</evidence>
<dbReference type="EMBL" id="VWNA01000001">
    <property type="protein sequence ID" value="MQT14065.1"/>
    <property type="molecule type" value="Genomic_DNA"/>
</dbReference>
<dbReference type="SMART" id="SM00086">
    <property type="entry name" value="PAC"/>
    <property type="match status" value="1"/>
</dbReference>
<dbReference type="RefSeq" id="WP_153484058.1">
    <property type="nucleotide sequence ID" value="NZ_VWNA01000001.1"/>
</dbReference>
<dbReference type="PANTHER" id="PTHR41523:SF8">
    <property type="entry name" value="ETHYLENE RESPONSE SENSOR PROTEIN"/>
    <property type="match status" value="1"/>
</dbReference>
<evidence type="ECO:0000256" key="4">
    <source>
        <dbReference type="ARBA" id="ARBA00022543"/>
    </source>
</evidence>
<dbReference type="Pfam" id="PF07536">
    <property type="entry name" value="HWE_HK"/>
    <property type="match status" value="1"/>
</dbReference>
<dbReference type="InterPro" id="IPR000700">
    <property type="entry name" value="PAS-assoc_C"/>
</dbReference>
<dbReference type="GO" id="GO:0009881">
    <property type="term" value="F:photoreceptor activity"/>
    <property type="evidence" value="ECO:0007669"/>
    <property type="project" value="UniProtKB-KW"/>
</dbReference>
<keyword evidence="18" id="KW-1133">Transmembrane helix</keyword>
<dbReference type="CDD" id="cd00130">
    <property type="entry name" value="PAS"/>
    <property type="match status" value="1"/>
</dbReference>
<dbReference type="InterPro" id="IPR013656">
    <property type="entry name" value="PAS_4"/>
</dbReference>
<keyword evidence="13" id="KW-0067">ATP-binding</keyword>
<keyword evidence="4" id="KW-0600">Photoreceptor protein</keyword>
<keyword evidence="10" id="KW-0677">Repeat</keyword>
<keyword evidence="18" id="KW-0812">Transmembrane</keyword>
<evidence type="ECO:0000256" key="14">
    <source>
        <dbReference type="ARBA" id="ARBA00022991"/>
    </source>
</evidence>
<dbReference type="SMART" id="SM00911">
    <property type="entry name" value="HWE_HK"/>
    <property type="match status" value="1"/>
</dbReference>
<dbReference type="Pfam" id="PF08448">
    <property type="entry name" value="PAS_4"/>
    <property type="match status" value="2"/>
</dbReference>
<dbReference type="Gene3D" id="3.30.450.20">
    <property type="entry name" value="PAS domain"/>
    <property type="match status" value="2"/>
</dbReference>
<dbReference type="InterPro" id="IPR000014">
    <property type="entry name" value="PAS"/>
</dbReference>
<evidence type="ECO:0000256" key="3">
    <source>
        <dbReference type="ARBA" id="ARBA00021740"/>
    </source>
</evidence>
<keyword evidence="15" id="KW-0843">Virulence</keyword>
<evidence type="ECO:0000256" key="1">
    <source>
        <dbReference type="ARBA" id="ARBA00000085"/>
    </source>
</evidence>
<feature type="transmembrane region" description="Helical" evidence="18">
    <location>
        <begin position="40"/>
        <end position="59"/>
    </location>
</feature>
<dbReference type="Proteomes" id="UP000332515">
    <property type="component" value="Unassembled WGS sequence"/>
</dbReference>
<proteinExistence type="predicted"/>
<keyword evidence="6" id="KW-0716">Sensory transduction</keyword>
<dbReference type="PROSITE" id="PS50113">
    <property type="entry name" value="PAC"/>
    <property type="match status" value="1"/>
</dbReference>
<name>A0A6A7Y5T4_9HYPH</name>
<evidence type="ECO:0000256" key="17">
    <source>
        <dbReference type="SAM" id="Coils"/>
    </source>
</evidence>
<evidence type="ECO:0000256" key="16">
    <source>
        <dbReference type="ARBA" id="ARBA00023170"/>
    </source>
</evidence>
<evidence type="ECO:0000313" key="20">
    <source>
        <dbReference type="EMBL" id="MQT14065.1"/>
    </source>
</evidence>
<keyword evidence="5" id="KW-0597">Phosphoprotein</keyword>
<evidence type="ECO:0000256" key="7">
    <source>
        <dbReference type="ARBA" id="ARBA00022630"/>
    </source>
</evidence>
<dbReference type="PANTHER" id="PTHR41523">
    <property type="entry name" value="TWO-COMPONENT SYSTEM SENSOR PROTEIN"/>
    <property type="match status" value="1"/>
</dbReference>
<keyword evidence="9" id="KW-0808">Transferase</keyword>
<keyword evidence="7" id="KW-0285">Flavoprotein</keyword>
<keyword evidence="16" id="KW-0675">Receptor</keyword>
<keyword evidence="11" id="KW-0547">Nucleotide-binding</keyword>
<evidence type="ECO:0000256" key="5">
    <source>
        <dbReference type="ARBA" id="ARBA00022553"/>
    </source>
</evidence>
<evidence type="ECO:0000256" key="9">
    <source>
        <dbReference type="ARBA" id="ARBA00022679"/>
    </source>
</evidence>
<protein>
    <recommendedName>
        <fullName evidence="3">Blue-light-activated histidine kinase</fullName>
        <ecNumber evidence="2">2.7.13.3</ecNumber>
    </recommendedName>
</protein>
<comment type="caution">
    <text evidence="20">The sequence shown here is derived from an EMBL/GenBank/DDBJ whole genome shotgun (WGS) entry which is preliminary data.</text>
</comment>
<dbReference type="AlphaFoldDB" id="A0A6A7Y5T4"/>
<feature type="domain" description="PAC" evidence="19">
    <location>
        <begin position="211"/>
        <end position="263"/>
    </location>
</feature>
<evidence type="ECO:0000256" key="2">
    <source>
        <dbReference type="ARBA" id="ARBA00012438"/>
    </source>
</evidence>
<keyword evidence="8" id="KW-0288">FMN</keyword>
<dbReference type="Gene3D" id="3.30.565.10">
    <property type="entry name" value="Histidine kinase-like ATPase, C-terminal domain"/>
    <property type="match status" value="1"/>
</dbReference>
<keyword evidence="18" id="KW-0472">Membrane</keyword>
<organism evidence="20 21">
    <name type="scientific">Segnochrobactrum spirostomi</name>
    <dbReference type="NCBI Taxonomy" id="2608987"/>
    <lineage>
        <taxon>Bacteria</taxon>
        <taxon>Pseudomonadati</taxon>
        <taxon>Pseudomonadota</taxon>
        <taxon>Alphaproteobacteria</taxon>
        <taxon>Hyphomicrobiales</taxon>
        <taxon>Segnochrobactraceae</taxon>
        <taxon>Segnochrobactrum</taxon>
    </lineage>
</organism>
<keyword evidence="21" id="KW-1185">Reference proteome</keyword>
<gene>
    <name evidence="20" type="ORF">F0357_15725</name>
</gene>
<dbReference type="InterPro" id="IPR011102">
    <property type="entry name" value="Sig_transdc_His_kinase_HWE"/>
</dbReference>
<evidence type="ECO:0000256" key="10">
    <source>
        <dbReference type="ARBA" id="ARBA00022737"/>
    </source>
</evidence>
<feature type="transmembrane region" description="Helical" evidence="18">
    <location>
        <begin position="71"/>
        <end position="93"/>
    </location>
</feature>
<dbReference type="EC" id="2.7.13.3" evidence="2"/>
<dbReference type="InterPro" id="IPR001610">
    <property type="entry name" value="PAC"/>
</dbReference>
<evidence type="ECO:0000256" key="12">
    <source>
        <dbReference type="ARBA" id="ARBA00022777"/>
    </source>
</evidence>
<dbReference type="GO" id="GO:0004673">
    <property type="term" value="F:protein histidine kinase activity"/>
    <property type="evidence" value="ECO:0007669"/>
    <property type="project" value="UniProtKB-EC"/>
</dbReference>
<keyword evidence="14" id="KW-0157">Chromophore</keyword>
<accession>A0A6A7Y5T4</accession>
<evidence type="ECO:0000256" key="13">
    <source>
        <dbReference type="ARBA" id="ARBA00022840"/>
    </source>
</evidence>
<reference evidence="20 21" key="1">
    <citation type="submission" date="2019-09" db="EMBL/GenBank/DDBJ databases">
        <title>Segnochrobactrum spirostomi gen. nov., sp. nov., isolated from the ciliate Spirostomum cf. yagiui and description of a novel family, Segnochrobactraceae fam. nov. within the order Rhizobiales of the class Alphaproteobacteria.</title>
        <authorList>
            <person name="Akter S."/>
            <person name="Shazib S.U.A."/>
            <person name="Shin M.K."/>
        </authorList>
    </citation>
    <scope>NUCLEOTIDE SEQUENCE [LARGE SCALE GENOMIC DNA]</scope>
    <source>
        <strain evidence="20 21">Sp-1</strain>
    </source>
</reference>
<sequence>MTMTLHFAALLGAAGACALAAFTVLSVLAQRRISGVQGRAGALIGILLGAVAAVALLQATGPEASVGTTDLVAWLQLPLALVAIGCAVAVLSLRAPLRTFPSVSDLVARRDALVEEIAHLAEELQDVERARDADNREALAIQGRFEAALQDTGVTIVKQNTDLVYTWAFNPRSKLDADTILGKSEVEALPPDVAQQVIPAKKRALETGQPEELEVRLDEGDGSVSWLRLQVTPNRDERGTIVGITSTAIDITAERRQNELLESLTREIAVAYERFDTALSASPVTVMWQDLEGRYEWVFNLPPGLGPTTFIGRTDAEVLPAAIADTVGAAKARVIETGRTEHVELPITVESTTRWYDCHIEPRRENDVIVGTSSVVVDVTDRKRAEQHLRLVMRELTHRSKNLLAVIQAMARQTAANTEGTQAFLDRFGARLRALGEANDLLVAEQWRGADLHELVRTQLAHQIEGVEGRVRLSGPTLVLSPEATQNLGLAIHELSTNATKYGALSSLQGSIDLEWAFTTDGGTERFVMTWREIGGPTVVEPSRRGFGRTMIETIVPRALNGKAVLSFDPAGLSWHLDASADAIRVDEDA</sequence>
<dbReference type="InterPro" id="IPR036890">
    <property type="entry name" value="HATPase_C_sf"/>
</dbReference>
<keyword evidence="17" id="KW-0175">Coiled coil</keyword>
<keyword evidence="12" id="KW-0418">Kinase</keyword>
<evidence type="ECO:0000256" key="8">
    <source>
        <dbReference type="ARBA" id="ARBA00022643"/>
    </source>
</evidence>
<evidence type="ECO:0000256" key="15">
    <source>
        <dbReference type="ARBA" id="ARBA00023026"/>
    </source>
</evidence>
<feature type="coiled-coil region" evidence="17">
    <location>
        <begin position="103"/>
        <end position="137"/>
    </location>
</feature>
<comment type="catalytic activity">
    <reaction evidence="1">
        <text>ATP + protein L-histidine = ADP + protein N-phospho-L-histidine.</text>
        <dbReference type="EC" id="2.7.13.3"/>
    </reaction>
</comment>
<dbReference type="GO" id="GO:0005524">
    <property type="term" value="F:ATP binding"/>
    <property type="evidence" value="ECO:0007669"/>
    <property type="project" value="UniProtKB-KW"/>
</dbReference>
<dbReference type="InterPro" id="IPR035965">
    <property type="entry name" value="PAS-like_dom_sf"/>
</dbReference>
<evidence type="ECO:0000256" key="11">
    <source>
        <dbReference type="ARBA" id="ARBA00022741"/>
    </source>
</evidence>
<evidence type="ECO:0000256" key="6">
    <source>
        <dbReference type="ARBA" id="ARBA00022606"/>
    </source>
</evidence>
<dbReference type="SUPFAM" id="SSF55785">
    <property type="entry name" value="PYP-like sensor domain (PAS domain)"/>
    <property type="match status" value="2"/>
</dbReference>
<evidence type="ECO:0000259" key="19">
    <source>
        <dbReference type="PROSITE" id="PS50113"/>
    </source>
</evidence>
<feature type="transmembrane region" description="Helical" evidence="18">
    <location>
        <begin position="6"/>
        <end position="28"/>
    </location>
</feature>